<name>A0A438B9P4_9NOCA</name>
<evidence type="ECO:0000313" key="2">
    <source>
        <dbReference type="EMBL" id="RVW07716.1"/>
    </source>
</evidence>
<protein>
    <submittedName>
        <fullName evidence="2">NAD-dependent epimerase/dehydratase family protein</fullName>
    </submittedName>
</protein>
<evidence type="ECO:0000259" key="1">
    <source>
        <dbReference type="Pfam" id="PF01370"/>
    </source>
</evidence>
<dbReference type="InterPro" id="IPR036291">
    <property type="entry name" value="NAD(P)-bd_dom_sf"/>
</dbReference>
<dbReference type="SUPFAM" id="SSF51735">
    <property type="entry name" value="NAD(P)-binding Rossmann-fold domains"/>
    <property type="match status" value="1"/>
</dbReference>
<dbReference type="PANTHER" id="PTHR48079:SF6">
    <property type="entry name" value="NAD(P)-BINDING DOMAIN-CONTAINING PROTEIN-RELATED"/>
    <property type="match status" value="1"/>
</dbReference>
<keyword evidence="3" id="KW-1185">Reference proteome</keyword>
<feature type="domain" description="NAD-dependent epimerase/dehydratase" evidence="1">
    <location>
        <begin position="3"/>
        <end position="233"/>
    </location>
</feature>
<dbReference type="EMBL" id="RKLP01000011">
    <property type="protein sequence ID" value="RVW07716.1"/>
    <property type="molecule type" value="Genomic_DNA"/>
</dbReference>
<dbReference type="OrthoDB" id="5491199at2"/>
<dbReference type="RefSeq" id="WP_127917832.1">
    <property type="nucleotide sequence ID" value="NZ_RKLP01000011.1"/>
</dbReference>
<reference evidence="2 3" key="1">
    <citation type="submission" date="2018-11" db="EMBL/GenBank/DDBJ databases">
        <title>Rhodococcus spongicola sp. nov. and Rhodococcus xishaensis sp. nov. from marine sponges.</title>
        <authorList>
            <person name="Li L."/>
            <person name="Lin H.W."/>
        </authorList>
    </citation>
    <scope>NUCLEOTIDE SEQUENCE [LARGE SCALE GENOMIC DNA]</scope>
    <source>
        <strain evidence="2 3">CCTCC AB2014297</strain>
    </source>
</reference>
<dbReference type="GO" id="GO:0005737">
    <property type="term" value="C:cytoplasm"/>
    <property type="evidence" value="ECO:0007669"/>
    <property type="project" value="TreeGrafter"/>
</dbReference>
<gene>
    <name evidence="2" type="ORF">EGT67_19950</name>
</gene>
<dbReference type="GO" id="GO:0004029">
    <property type="term" value="F:aldehyde dehydrogenase (NAD+) activity"/>
    <property type="evidence" value="ECO:0007669"/>
    <property type="project" value="TreeGrafter"/>
</dbReference>
<proteinExistence type="predicted"/>
<dbReference type="InterPro" id="IPR001509">
    <property type="entry name" value="Epimerase_deHydtase"/>
</dbReference>
<dbReference type="Gene3D" id="3.40.50.720">
    <property type="entry name" value="NAD(P)-binding Rossmann-like Domain"/>
    <property type="match status" value="1"/>
</dbReference>
<dbReference type="PANTHER" id="PTHR48079">
    <property type="entry name" value="PROTEIN YEEZ"/>
    <property type="match status" value="1"/>
</dbReference>
<comment type="caution">
    <text evidence="2">The sequence shown here is derived from an EMBL/GenBank/DDBJ whole genome shotgun (WGS) entry which is preliminary data.</text>
</comment>
<accession>A0A438B9P4</accession>
<organism evidence="2 3">
    <name type="scientific">Prescottella agglutinans</name>
    <dbReference type="NCBI Taxonomy" id="1644129"/>
    <lineage>
        <taxon>Bacteria</taxon>
        <taxon>Bacillati</taxon>
        <taxon>Actinomycetota</taxon>
        <taxon>Actinomycetes</taxon>
        <taxon>Mycobacteriales</taxon>
        <taxon>Nocardiaceae</taxon>
        <taxon>Prescottella</taxon>
    </lineage>
</organism>
<dbReference type="Pfam" id="PF01370">
    <property type="entry name" value="Epimerase"/>
    <property type="match status" value="1"/>
</dbReference>
<dbReference type="InterPro" id="IPR051783">
    <property type="entry name" value="NAD(P)-dependent_oxidoreduct"/>
</dbReference>
<dbReference type="AlphaFoldDB" id="A0A438B9P4"/>
<evidence type="ECO:0000313" key="3">
    <source>
        <dbReference type="Proteomes" id="UP000286208"/>
    </source>
</evidence>
<dbReference type="Proteomes" id="UP000286208">
    <property type="component" value="Unassembled WGS sequence"/>
</dbReference>
<sequence>MKVAVTGGTGYLGAHTTRALLADGHHIRLLVHPDESVSAVLPLLGPAADRVEVLRGDIRDPAVVATLLDGCDAVLHAAGVVGTDNRRETLMWEVNTAATATLLTRAAALGLDPIVHVASYSALFPPPGPVIGPESPTAPGRSAYGRTKAAADRIARALQDAGAPVVITYPSSLVGPGLGGMRGVTETGWAPMVAAGVAPRLRGGMQMIDVRDVADVHAAVMRPGRGPRRYMCGGELIAFDELIDILEYASRRRLKRIPLAPAVFRGIGRITDALGAVLPVNAGLSYEAAWLLTAATPTDDSRTVSELGLTWRPVRAALSASVRAPAAGTPEGVAP</sequence>